<proteinExistence type="predicted"/>
<reference evidence="2 3" key="1">
    <citation type="submission" date="2013-11" db="EMBL/GenBank/DDBJ databases">
        <title>Genomic analysis of Pelistega sp. HM-7.</title>
        <authorList>
            <person name="Kumbhare S.V."/>
            <person name="Shetty S.A."/>
            <person name="Sharma O."/>
            <person name="Dhotre D.P."/>
        </authorList>
    </citation>
    <scope>NUCLEOTIDE SEQUENCE [LARGE SCALE GENOMIC DNA]</scope>
    <source>
        <strain evidence="2 3">HM-7</strain>
    </source>
</reference>
<dbReference type="Proteomes" id="UP000018766">
    <property type="component" value="Unassembled WGS sequence"/>
</dbReference>
<evidence type="ECO:0008006" key="4">
    <source>
        <dbReference type="Google" id="ProtNLM"/>
    </source>
</evidence>
<protein>
    <recommendedName>
        <fullName evidence="4">Lipoprotein</fullName>
    </recommendedName>
</protein>
<dbReference type="PROSITE" id="PS51257">
    <property type="entry name" value="PROKAR_LIPOPROTEIN"/>
    <property type="match status" value="1"/>
</dbReference>
<dbReference type="AlphaFoldDB" id="V8G2V9"/>
<keyword evidence="3" id="KW-1185">Reference proteome</keyword>
<evidence type="ECO:0000256" key="1">
    <source>
        <dbReference type="SAM" id="SignalP"/>
    </source>
</evidence>
<comment type="caution">
    <text evidence="2">The sequence shown here is derived from an EMBL/GenBank/DDBJ whole genome shotgun (WGS) entry which is preliminary data.</text>
</comment>
<dbReference type="OrthoDB" id="8683918at2"/>
<organism evidence="2 3">
    <name type="scientific">Pelistega indica</name>
    <dbReference type="NCBI Taxonomy" id="1414851"/>
    <lineage>
        <taxon>Bacteria</taxon>
        <taxon>Pseudomonadati</taxon>
        <taxon>Pseudomonadota</taxon>
        <taxon>Betaproteobacteria</taxon>
        <taxon>Burkholderiales</taxon>
        <taxon>Alcaligenaceae</taxon>
        <taxon>Pelistega</taxon>
    </lineage>
</organism>
<dbReference type="RefSeq" id="WP_023951470.1">
    <property type="nucleotide sequence ID" value="NZ_AYSV01000089.1"/>
</dbReference>
<feature type="signal peptide" evidence="1">
    <location>
        <begin position="1"/>
        <end position="27"/>
    </location>
</feature>
<evidence type="ECO:0000313" key="2">
    <source>
        <dbReference type="EMBL" id="ETD70426.1"/>
    </source>
</evidence>
<keyword evidence="1" id="KW-0732">Signal</keyword>
<accession>V8G2V9</accession>
<evidence type="ECO:0000313" key="3">
    <source>
        <dbReference type="Proteomes" id="UP000018766"/>
    </source>
</evidence>
<feature type="chain" id="PRO_5004770045" description="Lipoprotein" evidence="1">
    <location>
        <begin position="28"/>
        <end position="173"/>
    </location>
</feature>
<gene>
    <name evidence="2" type="ORF">V757_07925</name>
</gene>
<name>V8G2V9_9BURK</name>
<sequence length="173" mass="18065">MKLSRKLAVAVLPLAVILAGCSTVKDAANATANTVSNAAGAVADAVTPAKQASIDVFLASQKAVKGYQAVKITDKQTIYVNTTKPIITRNQLTALESVKDNQGRSFVRLALNKDGLAALKATPKGQNYVTTVDGQLAAVGAFAQENYLYVPVRDEKVATSIVDAVAGRTTTSK</sequence>
<dbReference type="EMBL" id="AYSV01000089">
    <property type="protein sequence ID" value="ETD70426.1"/>
    <property type="molecule type" value="Genomic_DNA"/>
</dbReference>